<feature type="compositionally biased region" description="Basic and acidic residues" evidence="1">
    <location>
        <begin position="44"/>
        <end position="56"/>
    </location>
</feature>
<dbReference type="AlphaFoldDB" id="A0A8C9MTZ0"/>
<proteinExistence type="predicted"/>
<reference evidence="2" key="1">
    <citation type="submission" date="2025-08" db="UniProtKB">
        <authorList>
            <consortium name="Ensembl"/>
        </authorList>
    </citation>
    <scope>IDENTIFICATION</scope>
</reference>
<dbReference type="Ensembl" id="ENSSCAT00000009457.1">
    <property type="protein sequence ID" value="ENSSCAP00000008385.1"/>
    <property type="gene ID" value="ENSSCAG00000006403.1"/>
</dbReference>
<dbReference type="Proteomes" id="UP000694409">
    <property type="component" value="Unassembled WGS sequence"/>
</dbReference>
<accession>A0A8C9MTZ0</accession>
<evidence type="ECO:0000256" key="1">
    <source>
        <dbReference type="SAM" id="MobiDB-lite"/>
    </source>
</evidence>
<reference evidence="2" key="2">
    <citation type="submission" date="2025-09" db="UniProtKB">
        <authorList>
            <consortium name="Ensembl"/>
        </authorList>
    </citation>
    <scope>IDENTIFICATION</scope>
</reference>
<keyword evidence="3" id="KW-1185">Reference proteome</keyword>
<evidence type="ECO:0000313" key="2">
    <source>
        <dbReference type="Ensembl" id="ENSSCAP00000008385.1"/>
    </source>
</evidence>
<feature type="region of interest" description="Disordered" evidence="1">
    <location>
        <begin position="37"/>
        <end position="56"/>
    </location>
</feature>
<sequence>SAQKTSSSSYSNVMAMSLSKNGRIWVISLILPCEDPGHQTTFPSDDHQEPEKILHF</sequence>
<evidence type="ECO:0000313" key="3">
    <source>
        <dbReference type="Proteomes" id="UP000694409"/>
    </source>
</evidence>
<organism evidence="2 3">
    <name type="scientific">Serinus canaria</name>
    <name type="common">Island canary</name>
    <name type="synonym">Fringilla canaria</name>
    <dbReference type="NCBI Taxonomy" id="9135"/>
    <lineage>
        <taxon>Eukaryota</taxon>
        <taxon>Metazoa</taxon>
        <taxon>Chordata</taxon>
        <taxon>Craniata</taxon>
        <taxon>Vertebrata</taxon>
        <taxon>Euteleostomi</taxon>
        <taxon>Archelosauria</taxon>
        <taxon>Archosauria</taxon>
        <taxon>Dinosauria</taxon>
        <taxon>Saurischia</taxon>
        <taxon>Theropoda</taxon>
        <taxon>Coelurosauria</taxon>
        <taxon>Aves</taxon>
        <taxon>Neognathae</taxon>
        <taxon>Neoaves</taxon>
        <taxon>Telluraves</taxon>
        <taxon>Australaves</taxon>
        <taxon>Passeriformes</taxon>
        <taxon>Passeroidea</taxon>
        <taxon>Fringillidae</taxon>
        <taxon>Carduelinae</taxon>
        <taxon>Serinus</taxon>
    </lineage>
</organism>
<protein>
    <submittedName>
        <fullName evidence="2">Uncharacterized protein</fullName>
    </submittedName>
</protein>
<name>A0A8C9MTZ0_SERCA</name>